<evidence type="ECO:0000256" key="1">
    <source>
        <dbReference type="ARBA" id="ARBA00022553"/>
    </source>
</evidence>
<dbReference type="InParanoid" id="Q2FQZ0"/>
<dbReference type="KEGG" id="mhu:Mhun_1649"/>
<feature type="modified residue" description="4-aspartylphosphate" evidence="2">
    <location>
        <position position="62"/>
    </location>
</feature>
<evidence type="ECO:0000259" key="3">
    <source>
        <dbReference type="PROSITE" id="PS50109"/>
    </source>
</evidence>
<dbReference type="eggNOG" id="arCOG02378">
    <property type="taxonomic scope" value="Archaea"/>
</dbReference>
<dbReference type="Pfam" id="PF02518">
    <property type="entry name" value="HATPase_c"/>
    <property type="match status" value="1"/>
</dbReference>
<dbReference type="GeneID" id="25393524"/>
<keyword evidence="1 2" id="KW-0597">Phosphoprotein</keyword>
<dbReference type="InterPro" id="IPR005467">
    <property type="entry name" value="His_kinase_dom"/>
</dbReference>
<keyword evidence="5" id="KW-0808">Transferase</keyword>
<sequence>MYHSLPHLFPVHVLHVDDDVHILEVTKAFLERSGHIRVYSCSSVQEAFEHLTVYSVDVFISDYEMPDMSGIELLQTIRGHGCDIPFILFTGRGRESVAVSAINSGATFYVQKGGEPRSQYAELSDKVMKAYRQYRDQQKLRHLSRIFQVLREVSDTIHGNERREEVFARLCSRITSEPGYQNMRIVLFDANGNVTGVYHAGLEEQMGRFLSYLQAGNRTSCYKKALQSRSGPVICAPDETCVLCPLYSGHHDAHTLTVRLEHAGTVFGIVSVTLEPEYARDPDEQAMVQDVAREISYALHHFLLQEEHNEMENLIGTNKKLDILNTITRHDIRNELTAQLFHYDNLLELSHKYPEIAPDVKELGISLNNIQEHLMFSDVYQKIGIQKPQWLSISRIIENITQSHGFGNVSILHSTGTLEVYTDPMFGKIVINLVENALMHGSRVSAIQIRFVERIDNGLLIIEDDGMGIPDNKKKVIFERGVGRNSGLGLFYTREILGMTGMSITENGTYGKGARFEICIPKSCYRFYKGEELMNALHTSFAGQVHADDS</sequence>
<dbReference type="eggNOG" id="arCOG02385">
    <property type="taxonomic scope" value="Archaea"/>
</dbReference>
<evidence type="ECO:0000313" key="6">
    <source>
        <dbReference type="Proteomes" id="UP000001941"/>
    </source>
</evidence>
<reference evidence="6" key="1">
    <citation type="journal article" date="2016" name="Stand. Genomic Sci.">
        <title>Complete genome sequence of Methanospirillum hungatei type strain JF1.</title>
        <authorList>
            <person name="Gunsalus R.P."/>
            <person name="Cook L.E."/>
            <person name="Crable B."/>
            <person name="Rohlin L."/>
            <person name="McDonald E."/>
            <person name="Mouttaki H."/>
            <person name="Sieber J.R."/>
            <person name="Poweleit N."/>
            <person name="Zhou H."/>
            <person name="Lapidus A.L."/>
            <person name="Daligault H.E."/>
            <person name="Land M."/>
            <person name="Gilna P."/>
            <person name="Ivanova N."/>
            <person name="Kyrpides N."/>
            <person name="Culley D.E."/>
            <person name="McInerney M.J."/>
        </authorList>
    </citation>
    <scope>NUCLEOTIDE SEQUENCE [LARGE SCALE GENOMIC DNA]</scope>
    <source>
        <strain evidence="6">ATCC 27890 / DSM 864 / NBRC 100397 / JF-1</strain>
    </source>
</reference>
<dbReference type="AlphaFoldDB" id="Q2FQZ0"/>
<organism evidence="5 6">
    <name type="scientific">Methanospirillum hungatei JF-1 (strain ATCC 27890 / DSM 864 / NBRC 100397 / JF-1)</name>
    <dbReference type="NCBI Taxonomy" id="323259"/>
    <lineage>
        <taxon>Archaea</taxon>
        <taxon>Methanobacteriati</taxon>
        <taxon>Methanobacteriota</taxon>
        <taxon>Stenosarchaea group</taxon>
        <taxon>Methanomicrobia</taxon>
        <taxon>Methanomicrobiales</taxon>
        <taxon>Methanospirillaceae</taxon>
        <taxon>Methanospirillum</taxon>
    </lineage>
</organism>
<dbReference type="PROSITE" id="PS50109">
    <property type="entry name" value="HIS_KIN"/>
    <property type="match status" value="1"/>
</dbReference>
<keyword evidence="5" id="KW-0418">Kinase</keyword>
<dbReference type="EnsemblBacteria" id="ABD41380">
    <property type="protein sequence ID" value="ABD41380"/>
    <property type="gene ID" value="Mhun_1649"/>
</dbReference>
<dbReference type="EC" id="2.7.13.3" evidence="5"/>
<dbReference type="SUPFAM" id="SSF52172">
    <property type="entry name" value="CheY-like"/>
    <property type="match status" value="1"/>
</dbReference>
<dbReference type="Gene3D" id="3.30.565.10">
    <property type="entry name" value="Histidine kinase-like ATPase, C-terminal domain"/>
    <property type="match status" value="1"/>
</dbReference>
<dbReference type="InterPro" id="IPR036890">
    <property type="entry name" value="HATPase_C_sf"/>
</dbReference>
<dbReference type="Gene3D" id="3.30.450.40">
    <property type="match status" value="1"/>
</dbReference>
<name>Q2FQZ0_METHJ</name>
<dbReference type="InterPro" id="IPR029016">
    <property type="entry name" value="GAF-like_dom_sf"/>
</dbReference>
<dbReference type="InterPro" id="IPR011006">
    <property type="entry name" value="CheY-like_superfamily"/>
</dbReference>
<dbReference type="Pfam" id="PF00072">
    <property type="entry name" value="Response_reg"/>
    <property type="match status" value="1"/>
</dbReference>
<dbReference type="PANTHER" id="PTHR43547:SF2">
    <property type="entry name" value="HYBRID SIGNAL TRANSDUCTION HISTIDINE KINASE C"/>
    <property type="match status" value="1"/>
</dbReference>
<dbReference type="SMART" id="SM00448">
    <property type="entry name" value="REC"/>
    <property type="match status" value="1"/>
</dbReference>
<dbReference type="SUPFAM" id="SSF55874">
    <property type="entry name" value="ATPase domain of HSP90 chaperone/DNA topoisomerase II/histidine kinase"/>
    <property type="match status" value="1"/>
</dbReference>
<dbReference type="Gene3D" id="3.40.50.2300">
    <property type="match status" value="1"/>
</dbReference>
<dbReference type="InterPro" id="IPR004358">
    <property type="entry name" value="Sig_transdc_His_kin-like_C"/>
</dbReference>
<dbReference type="InterPro" id="IPR003594">
    <property type="entry name" value="HATPase_dom"/>
</dbReference>
<dbReference type="PRINTS" id="PR00344">
    <property type="entry name" value="BCTRLSENSOR"/>
</dbReference>
<protein>
    <submittedName>
        <fullName evidence="5">Response regulator receiver sensor signal transduction histidine kinase</fullName>
        <ecNumber evidence="5">2.7.13.3</ecNumber>
    </submittedName>
</protein>
<dbReference type="Proteomes" id="UP000001941">
    <property type="component" value="Chromosome"/>
</dbReference>
<dbReference type="OrthoDB" id="8127at2157"/>
<dbReference type="STRING" id="323259.Mhun_1649"/>
<dbReference type="SMART" id="SM00387">
    <property type="entry name" value="HATPase_c"/>
    <property type="match status" value="1"/>
</dbReference>
<dbReference type="RefSeq" id="WP_011448645.1">
    <property type="nucleotide sequence ID" value="NC_007796.1"/>
</dbReference>
<feature type="domain" description="Histidine kinase" evidence="3">
    <location>
        <begin position="428"/>
        <end position="524"/>
    </location>
</feature>
<dbReference type="HOGENOM" id="CLU_000445_114_58_2"/>
<evidence type="ECO:0000313" key="5">
    <source>
        <dbReference type="EMBL" id="ABD41380.1"/>
    </source>
</evidence>
<dbReference type="InterPro" id="IPR001789">
    <property type="entry name" value="Sig_transdc_resp-reg_receiver"/>
</dbReference>
<dbReference type="CDD" id="cd00156">
    <property type="entry name" value="REC"/>
    <property type="match status" value="1"/>
</dbReference>
<evidence type="ECO:0000259" key="4">
    <source>
        <dbReference type="PROSITE" id="PS50110"/>
    </source>
</evidence>
<evidence type="ECO:0000256" key="2">
    <source>
        <dbReference type="PROSITE-ProRule" id="PRU00169"/>
    </source>
</evidence>
<dbReference type="EMBL" id="CP000254">
    <property type="protein sequence ID" value="ABD41380.1"/>
    <property type="molecule type" value="Genomic_DNA"/>
</dbReference>
<accession>Q2FQZ0</accession>
<gene>
    <name evidence="5" type="ordered locus">Mhun_1649</name>
</gene>
<dbReference type="PROSITE" id="PS50110">
    <property type="entry name" value="RESPONSE_REGULATORY"/>
    <property type="match status" value="1"/>
</dbReference>
<dbReference type="CDD" id="cd00075">
    <property type="entry name" value="HATPase"/>
    <property type="match status" value="1"/>
</dbReference>
<dbReference type="SUPFAM" id="SSF55781">
    <property type="entry name" value="GAF domain-like"/>
    <property type="match status" value="1"/>
</dbReference>
<keyword evidence="6" id="KW-1185">Reference proteome</keyword>
<dbReference type="eggNOG" id="arCOG02356">
    <property type="taxonomic scope" value="Archaea"/>
</dbReference>
<feature type="domain" description="Response regulatory" evidence="4">
    <location>
        <begin position="12"/>
        <end position="127"/>
    </location>
</feature>
<dbReference type="PANTHER" id="PTHR43547">
    <property type="entry name" value="TWO-COMPONENT HISTIDINE KINASE"/>
    <property type="match status" value="1"/>
</dbReference>
<dbReference type="GO" id="GO:0000155">
    <property type="term" value="F:phosphorelay sensor kinase activity"/>
    <property type="evidence" value="ECO:0007669"/>
    <property type="project" value="TreeGrafter"/>
</dbReference>
<proteinExistence type="predicted"/>